<sequence>MIFVMLVIGIFLVAMLTAAMWWDSRRRDEFVPPRADEQPHQPDHREHIEEVREEDEGTFPPGERLLPYNMKAFSSHSTGKGREARPKHGKNVGGGAFGSGGLGG</sequence>
<keyword evidence="3" id="KW-1185">Reference proteome</keyword>
<evidence type="ECO:0000256" key="1">
    <source>
        <dbReference type="SAM" id="MobiDB-lite"/>
    </source>
</evidence>
<name>A0ABT0UTA0_9ACTN</name>
<dbReference type="Pfam" id="PF20087">
    <property type="entry name" value="DUF6479"/>
    <property type="match status" value="1"/>
</dbReference>
<dbReference type="InterPro" id="IPR045513">
    <property type="entry name" value="DUF6479"/>
</dbReference>
<evidence type="ECO:0000313" key="2">
    <source>
        <dbReference type="EMBL" id="MCM2391819.1"/>
    </source>
</evidence>
<comment type="caution">
    <text evidence="2">The sequence shown here is derived from an EMBL/GenBank/DDBJ whole genome shotgun (WGS) entry which is preliminary data.</text>
</comment>
<dbReference type="RefSeq" id="WP_250922146.1">
    <property type="nucleotide sequence ID" value="NZ_JAMQAW010000033.1"/>
</dbReference>
<gene>
    <name evidence="2" type="ORF">NBG84_26620</name>
</gene>
<feature type="region of interest" description="Disordered" evidence="1">
    <location>
        <begin position="73"/>
        <end position="104"/>
    </location>
</feature>
<dbReference type="Proteomes" id="UP001431429">
    <property type="component" value="Unassembled WGS sequence"/>
</dbReference>
<feature type="compositionally biased region" description="Gly residues" evidence="1">
    <location>
        <begin position="91"/>
        <end position="104"/>
    </location>
</feature>
<accession>A0ABT0UTA0</accession>
<evidence type="ECO:0000313" key="3">
    <source>
        <dbReference type="Proteomes" id="UP001431429"/>
    </source>
</evidence>
<organism evidence="2 3">
    <name type="scientific">Streptomyces albipurpureus</name>
    <dbReference type="NCBI Taxonomy" id="2897419"/>
    <lineage>
        <taxon>Bacteria</taxon>
        <taxon>Bacillati</taxon>
        <taxon>Actinomycetota</taxon>
        <taxon>Actinomycetes</taxon>
        <taxon>Kitasatosporales</taxon>
        <taxon>Streptomycetaceae</taxon>
        <taxon>Streptomyces</taxon>
    </lineage>
</organism>
<reference evidence="2" key="1">
    <citation type="submission" date="2022-06" db="EMBL/GenBank/DDBJ databases">
        <title>Genome public.</title>
        <authorList>
            <person name="Sun Q."/>
        </authorList>
    </citation>
    <scope>NUCLEOTIDE SEQUENCE</scope>
    <source>
        <strain evidence="2">CWNU-1</strain>
    </source>
</reference>
<protein>
    <submittedName>
        <fullName evidence="2">DUF6479 family protein</fullName>
    </submittedName>
</protein>
<dbReference type="EMBL" id="JAMQAW010000033">
    <property type="protein sequence ID" value="MCM2391819.1"/>
    <property type="molecule type" value="Genomic_DNA"/>
</dbReference>
<proteinExistence type="predicted"/>